<dbReference type="Proteomes" id="UP000677228">
    <property type="component" value="Unassembled WGS sequence"/>
</dbReference>
<evidence type="ECO:0000313" key="4">
    <source>
        <dbReference type="Proteomes" id="UP000677228"/>
    </source>
</evidence>
<evidence type="ECO:0000313" key="2">
    <source>
        <dbReference type="EMBL" id="CAF0983154.1"/>
    </source>
</evidence>
<dbReference type="AlphaFoldDB" id="A0A8S2DMV9"/>
<proteinExistence type="predicted"/>
<name>A0A8S2DMV9_9BILA</name>
<protein>
    <submittedName>
        <fullName evidence="2">Uncharacterized protein</fullName>
    </submittedName>
</protein>
<comment type="caution">
    <text evidence="2">The sequence shown here is derived from an EMBL/GenBank/DDBJ whole genome shotgun (WGS) entry which is preliminary data.</text>
</comment>
<gene>
    <name evidence="2" type="ORF">OVA965_LOCUS13691</name>
    <name evidence="3" type="ORF">TMI583_LOCUS13694</name>
</gene>
<dbReference type="Proteomes" id="UP000682733">
    <property type="component" value="Unassembled WGS sequence"/>
</dbReference>
<reference evidence="2" key="1">
    <citation type="submission" date="2021-02" db="EMBL/GenBank/DDBJ databases">
        <authorList>
            <person name="Nowell W R."/>
        </authorList>
    </citation>
    <scope>NUCLEOTIDE SEQUENCE</scope>
</reference>
<evidence type="ECO:0000256" key="1">
    <source>
        <dbReference type="SAM" id="MobiDB-lite"/>
    </source>
</evidence>
<dbReference type="EMBL" id="CAJOBA010005753">
    <property type="protein sequence ID" value="CAF3753646.1"/>
    <property type="molecule type" value="Genomic_DNA"/>
</dbReference>
<evidence type="ECO:0000313" key="3">
    <source>
        <dbReference type="EMBL" id="CAF3753646.1"/>
    </source>
</evidence>
<sequence length="525" mass="59005">MLLNLPFIRLNMSCSPDQQFLYQRIAQEIYIDEGKKHEEVRYTIPATHVYQQRRNIVIPNYSTPPTTQYASLECVPQSSSINAKSAAASTICTGNNSKNNHTTWPATSTQQNDYERDNQTIENKPLYNGASIAIKSYHKQIHQFCTDLKLDNDQITKLLQLISYALPHDHHLALTSQKLFELVQDKIRCPNCCYEINTGGIINDPVNRQPFVAVQNNPSSTSAIQNAIQNDLNETLQSQIDYIQEPYADTIEQNKKFKSSIIFEPVGHDQISKYFEVNQFFHLVNGSLPNVNSHNVEDVSHLDPTTPLTTSDAFKIAVATSVRPFQDAVKELYSLIGLQNEKLERNLRYTQHLPGQMNNAVTSVNNFLRLTSKLTSGNKIDDNDPNVILIINDIDLKDAQVTNSFTGTGRNCVRHVYGPDASGHSLKQGEFEIIIEAIAYLHKVSFADVWSKATIIKESLLQMKYDNKKHTATSSTIDTSRSKRGKSRQSKQATASSRDISSINSVQELITTALPIAQTIEQQSS</sequence>
<organism evidence="2 4">
    <name type="scientific">Didymodactylos carnosus</name>
    <dbReference type="NCBI Taxonomy" id="1234261"/>
    <lineage>
        <taxon>Eukaryota</taxon>
        <taxon>Metazoa</taxon>
        <taxon>Spiralia</taxon>
        <taxon>Gnathifera</taxon>
        <taxon>Rotifera</taxon>
        <taxon>Eurotatoria</taxon>
        <taxon>Bdelloidea</taxon>
        <taxon>Philodinida</taxon>
        <taxon>Philodinidae</taxon>
        <taxon>Didymodactylos</taxon>
    </lineage>
</organism>
<feature type="region of interest" description="Disordered" evidence="1">
    <location>
        <begin position="471"/>
        <end position="499"/>
    </location>
</feature>
<dbReference type="EMBL" id="CAJNOK010005747">
    <property type="protein sequence ID" value="CAF0983154.1"/>
    <property type="molecule type" value="Genomic_DNA"/>
</dbReference>
<accession>A0A8S2DMV9</accession>